<evidence type="ECO:0000259" key="12">
    <source>
        <dbReference type="PROSITE" id="PS51030"/>
    </source>
</evidence>
<protein>
    <submittedName>
        <fullName evidence="14">Svp</fullName>
    </submittedName>
</protein>
<dbReference type="SUPFAM" id="SSF48508">
    <property type="entry name" value="Nuclear receptor ligand-binding domain"/>
    <property type="match status" value="1"/>
</dbReference>
<evidence type="ECO:0000256" key="7">
    <source>
        <dbReference type="ARBA" id="ARBA00023163"/>
    </source>
</evidence>
<comment type="similarity">
    <text evidence="10">Belongs to the nuclear hormone receptor family.</text>
</comment>
<keyword evidence="9 10" id="KW-0539">Nucleus</keyword>
<dbReference type="GO" id="GO:0003707">
    <property type="term" value="F:nuclear steroid receptor activity"/>
    <property type="evidence" value="ECO:0007669"/>
    <property type="project" value="InterPro"/>
</dbReference>
<keyword evidence="3 10" id="KW-0863">Zinc-finger</keyword>
<dbReference type="GO" id="GO:0043565">
    <property type="term" value="F:sequence-specific DNA binding"/>
    <property type="evidence" value="ECO:0007669"/>
    <property type="project" value="InterPro"/>
</dbReference>
<feature type="compositionally biased region" description="Polar residues" evidence="11">
    <location>
        <begin position="59"/>
        <end position="89"/>
    </location>
</feature>
<dbReference type="Gene3D" id="3.30.50.10">
    <property type="entry name" value="Erythroid Transcription Factor GATA-1, subunit A"/>
    <property type="match status" value="1"/>
</dbReference>
<dbReference type="PANTHER" id="PTHR24083">
    <property type="entry name" value="NUCLEAR HORMONE RECEPTOR"/>
    <property type="match status" value="1"/>
</dbReference>
<dbReference type="PROSITE" id="PS00031">
    <property type="entry name" value="NUCLEAR_REC_DBD_1"/>
    <property type="match status" value="1"/>
</dbReference>
<dbReference type="InterPro" id="IPR000003">
    <property type="entry name" value="Retinoid-X_rcpt/HNF4"/>
</dbReference>
<comment type="subcellular location">
    <subcellularLocation>
        <location evidence="1 10">Nucleus</location>
    </subcellularLocation>
</comment>
<feature type="region of interest" description="Disordered" evidence="11">
    <location>
        <begin position="59"/>
        <end position="115"/>
    </location>
</feature>
<accession>A0AA51BKV8</accession>
<dbReference type="CDD" id="cd06916">
    <property type="entry name" value="NR_DBD_like"/>
    <property type="match status" value="1"/>
</dbReference>
<keyword evidence="5 10" id="KW-0805">Transcription regulation</keyword>
<evidence type="ECO:0000256" key="11">
    <source>
        <dbReference type="SAM" id="MobiDB-lite"/>
    </source>
</evidence>
<keyword evidence="6 10" id="KW-0238">DNA-binding</keyword>
<keyword evidence="8 10" id="KW-0675">Receptor</keyword>
<evidence type="ECO:0000256" key="2">
    <source>
        <dbReference type="ARBA" id="ARBA00022723"/>
    </source>
</evidence>
<dbReference type="FunFam" id="3.30.50.10:FF:000006">
    <property type="entry name" value="Nuclear receptor subfamily 5 group A member"/>
    <property type="match status" value="1"/>
</dbReference>
<feature type="domain" description="NR LBD" evidence="13">
    <location>
        <begin position="225"/>
        <end position="425"/>
    </location>
</feature>
<dbReference type="InterPro" id="IPR050274">
    <property type="entry name" value="Nuclear_hormone_rcpt_NR2"/>
</dbReference>
<dbReference type="GO" id="GO:0008270">
    <property type="term" value="F:zinc ion binding"/>
    <property type="evidence" value="ECO:0007669"/>
    <property type="project" value="UniProtKB-KW"/>
</dbReference>
<evidence type="ECO:0000256" key="4">
    <source>
        <dbReference type="ARBA" id="ARBA00022833"/>
    </source>
</evidence>
<evidence type="ECO:0000256" key="1">
    <source>
        <dbReference type="ARBA" id="ARBA00004123"/>
    </source>
</evidence>
<evidence type="ECO:0000256" key="10">
    <source>
        <dbReference type="RuleBase" id="RU004334"/>
    </source>
</evidence>
<dbReference type="Pfam" id="PF00104">
    <property type="entry name" value="Hormone_recep"/>
    <property type="match status" value="2"/>
</dbReference>
<dbReference type="Gene3D" id="1.10.565.10">
    <property type="entry name" value="Retinoid X Receptor"/>
    <property type="match status" value="1"/>
</dbReference>
<dbReference type="InterPro" id="IPR013088">
    <property type="entry name" value="Znf_NHR/GATA"/>
</dbReference>
<dbReference type="PRINTS" id="PR00047">
    <property type="entry name" value="STROIDFINGER"/>
</dbReference>
<dbReference type="PROSITE" id="PS51843">
    <property type="entry name" value="NR_LBD"/>
    <property type="match status" value="1"/>
</dbReference>
<dbReference type="PRINTS" id="PR00398">
    <property type="entry name" value="STRDHORMONER"/>
</dbReference>
<evidence type="ECO:0000313" key="14">
    <source>
        <dbReference type="EMBL" id="WMI31532.1"/>
    </source>
</evidence>
<sequence length="529" mass="58369">MCKLSSKMELQNENILSKTESKEESEDCEMEFFTKQPNFEVQSRQFDFSKFTSFPPLLHQSTGQLSSRLPGSVAGSSKSNDANETPTPTSNRNRHESLHSSSSPSNRNSTSPSNSDVECVVCGDKASGRHYGQFTCEGCKSFFKRSIRRNLQYTCRASKKCVIDIHSRNQCQACRLKRCLKSGMRREAVQQSRMQTYSGAFQPAFPNFFLNGNLSNFAQAGSTIGSNNLVSEPQPAPADCNLSGNTSTSEENTSELAARILFGLIDWARNLGSFLTLEVSDQVSLLRAAWSDLFVLSSSQTTLFVGLSDEMARSHVLSEQLGKLRSMQIDAVEYNLLKSIVLFNPDARDLVNVPQVDTMREKVQLALSDYEKAQYGAQPTRFGRLLLRLAAVKQVTRDLIEELFFVRLVGNTPIETLLKDLLQNPVRFGNLGISVDCSSRGPLPVSSGSLIAGFNFNKVLPDTFSQALNFGFHARQAPGNGFNINNLLWSSLATLRNGMAIGTPSMSMPTQQMKTDSASDNQSNIISVV</sequence>
<dbReference type="PRINTS" id="PR00545">
    <property type="entry name" value="RETINOIDXR"/>
</dbReference>
<dbReference type="InterPro" id="IPR000536">
    <property type="entry name" value="Nucl_hrmn_rcpt_lig-bd"/>
</dbReference>
<evidence type="ECO:0000256" key="5">
    <source>
        <dbReference type="ARBA" id="ARBA00023015"/>
    </source>
</evidence>
<keyword evidence="7 10" id="KW-0804">Transcription</keyword>
<evidence type="ECO:0000256" key="3">
    <source>
        <dbReference type="ARBA" id="ARBA00022771"/>
    </source>
</evidence>
<feature type="region of interest" description="Disordered" evidence="11">
    <location>
        <begin position="507"/>
        <end position="529"/>
    </location>
</feature>
<evidence type="ECO:0000259" key="13">
    <source>
        <dbReference type="PROSITE" id="PS51843"/>
    </source>
</evidence>
<evidence type="ECO:0000256" key="9">
    <source>
        <dbReference type="ARBA" id="ARBA00023242"/>
    </source>
</evidence>
<dbReference type="SUPFAM" id="SSF57716">
    <property type="entry name" value="Glucocorticoid receptor-like (DNA-binding domain)"/>
    <property type="match status" value="1"/>
</dbReference>
<dbReference type="SMART" id="SM00430">
    <property type="entry name" value="HOLI"/>
    <property type="match status" value="1"/>
</dbReference>
<feature type="compositionally biased region" description="Low complexity" evidence="11">
    <location>
        <begin position="99"/>
        <end position="115"/>
    </location>
</feature>
<evidence type="ECO:0000256" key="8">
    <source>
        <dbReference type="ARBA" id="ARBA00023170"/>
    </source>
</evidence>
<name>A0AA51BKV8_9PLAT</name>
<evidence type="ECO:0000256" key="6">
    <source>
        <dbReference type="ARBA" id="ARBA00023125"/>
    </source>
</evidence>
<reference evidence="14" key="1">
    <citation type="submission" date="2023-05" db="EMBL/GenBank/DDBJ databases">
        <title>Convergent evolution of the sensory pits in flatworms.</title>
        <authorList>
            <person name="Gasiorowski L."/>
            <person name="Dittmann I."/>
            <person name="Ruhwedel T."/>
            <person name="Mobius W."/>
            <person name="Egger B."/>
            <person name="Rink J."/>
        </authorList>
    </citation>
    <scope>NUCLEOTIDE SEQUENCE</scope>
</reference>
<feature type="domain" description="Nuclear receptor" evidence="12">
    <location>
        <begin position="116"/>
        <end position="191"/>
    </location>
</feature>
<dbReference type="InterPro" id="IPR035500">
    <property type="entry name" value="NHR-like_dom_sf"/>
</dbReference>
<dbReference type="InterPro" id="IPR001723">
    <property type="entry name" value="Nuclear_hrmn_rcpt"/>
</dbReference>
<dbReference type="GO" id="GO:0005634">
    <property type="term" value="C:nucleus"/>
    <property type="evidence" value="ECO:0007669"/>
    <property type="project" value="UniProtKB-SubCell"/>
</dbReference>
<keyword evidence="4 10" id="KW-0862">Zinc</keyword>
<dbReference type="SMART" id="SM00399">
    <property type="entry name" value="ZnF_C4"/>
    <property type="match status" value="1"/>
</dbReference>
<dbReference type="PROSITE" id="PS51030">
    <property type="entry name" value="NUCLEAR_REC_DBD_2"/>
    <property type="match status" value="1"/>
</dbReference>
<organism evidence="14">
    <name type="scientific">Stenostomum brevipharyngium</name>
    <dbReference type="NCBI Taxonomy" id="2880247"/>
    <lineage>
        <taxon>Eukaryota</taxon>
        <taxon>Metazoa</taxon>
        <taxon>Spiralia</taxon>
        <taxon>Lophotrochozoa</taxon>
        <taxon>Platyhelminthes</taxon>
        <taxon>Catenulida</taxon>
        <taxon>Stenostomidae</taxon>
        <taxon>Stenostomum</taxon>
    </lineage>
</organism>
<dbReference type="EMBL" id="OR036955">
    <property type="protein sequence ID" value="WMI31532.1"/>
    <property type="molecule type" value="mRNA"/>
</dbReference>
<dbReference type="Pfam" id="PF00105">
    <property type="entry name" value="zf-C4"/>
    <property type="match status" value="1"/>
</dbReference>
<dbReference type="AlphaFoldDB" id="A0AA51BKV8"/>
<proteinExistence type="evidence at transcript level"/>
<keyword evidence="2 10" id="KW-0479">Metal-binding</keyword>
<dbReference type="InterPro" id="IPR001628">
    <property type="entry name" value="Znf_hrmn_rcpt"/>
</dbReference>
<feature type="region of interest" description="Disordered" evidence="11">
    <location>
        <begin position="1"/>
        <end position="28"/>
    </location>
</feature>